<dbReference type="GO" id="GO:0006417">
    <property type="term" value="P:regulation of translation"/>
    <property type="evidence" value="ECO:0007669"/>
    <property type="project" value="UniProtKB-KW"/>
</dbReference>
<keyword evidence="11" id="KW-0509">mRNA transport</keyword>
<dbReference type="PANTHER" id="PTHR13434:SF0">
    <property type="entry name" value="PROTEIN CASC3"/>
    <property type="match status" value="1"/>
</dbReference>
<evidence type="ECO:0000256" key="18">
    <source>
        <dbReference type="SAM" id="MobiDB-lite"/>
    </source>
</evidence>
<keyword evidence="9" id="KW-0507">mRNA processing</keyword>
<feature type="compositionally biased region" description="Basic and acidic residues" evidence="18">
    <location>
        <begin position="776"/>
        <end position="790"/>
    </location>
</feature>
<evidence type="ECO:0000313" key="21">
    <source>
        <dbReference type="Proteomes" id="UP001175271"/>
    </source>
</evidence>
<comment type="caution">
    <text evidence="20">The sequence shown here is derived from an EMBL/GenBank/DDBJ whole genome shotgun (WGS) entry which is preliminary data.</text>
</comment>
<comment type="similarity">
    <text evidence="5">Belongs to the CASC3 family.</text>
</comment>
<feature type="compositionally biased region" description="Low complexity" evidence="18">
    <location>
        <begin position="361"/>
        <end position="374"/>
    </location>
</feature>
<keyword evidence="10" id="KW-0747">Spliceosome</keyword>
<dbReference type="GO" id="GO:0051028">
    <property type="term" value="P:mRNA transport"/>
    <property type="evidence" value="ECO:0007669"/>
    <property type="project" value="UniProtKB-KW"/>
</dbReference>
<evidence type="ECO:0000256" key="2">
    <source>
        <dbReference type="ARBA" id="ARBA00004279"/>
    </source>
</evidence>
<feature type="compositionally biased region" description="Basic and acidic residues" evidence="18">
    <location>
        <begin position="285"/>
        <end position="301"/>
    </location>
</feature>
<keyword evidence="14" id="KW-0866">Nonsense-mediated mRNA decay</keyword>
<dbReference type="GO" id="GO:0010494">
    <property type="term" value="C:cytoplasmic stress granule"/>
    <property type="evidence" value="ECO:0007669"/>
    <property type="project" value="UniProtKB-SubCell"/>
</dbReference>
<feature type="compositionally biased region" description="Gly residues" evidence="18">
    <location>
        <begin position="720"/>
        <end position="735"/>
    </location>
</feature>
<feature type="compositionally biased region" description="Gly residues" evidence="18">
    <location>
        <begin position="587"/>
        <end position="597"/>
    </location>
</feature>
<accession>A0AA39IU18</accession>
<dbReference type="Pfam" id="PF00651">
    <property type="entry name" value="BTB"/>
    <property type="match status" value="1"/>
</dbReference>
<keyword evidence="7" id="KW-0813">Transport</keyword>
<feature type="compositionally biased region" description="Polar residues" evidence="18">
    <location>
        <begin position="671"/>
        <end position="683"/>
    </location>
</feature>
<keyword evidence="16" id="KW-0539">Nucleus</keyword>
<dbReference type="SMART" id="SM00225">
    <property type="entry name" value="BTB"/>
    <property type="match status" value="1"/>
</dbReference>
<evidence type="ECO:0000256" key="1">
    <source>
        <dbReference type="ARBA" id="ARBA00004210"/>
    </source>
</evidence>
<dbReference type="Pfam" id="PF09405">
    <property type="entry name" value="Btz"/>
    <property type="match status" value="1"/>
</dbReference>
<reference evidence="20" key="1">
    <citation type="submission" date="2023-06" db="EMBL/GenBank/DDBJ databases">
        <title>Genomic analysis of the entomopathogenic nematode Steinernema hermaphroditum.</title>
        <authorList>
            <person name="Schwarz E.M."/>
            <person name="Heppert J.K."/>
            <person name="Baniya A."/>
            <person name="Schwartz H.T."/>
            <person name="Tan C.-H."/>
            <person name="Antoshechkin I."/>
            <person name="Sternberg P.W."/>
            <person name="Goodrich-Blair H."/>
            <person name="Dillman A.R."/>
        </authorList>
    </citation>
    <scope>NUCLEOTIDE SEQUENCE</scope>
    <source>
        <strain evidence="20">PS9179</strain>
        <tissue evidence="20">Whole animal</tissue>
    </source>
</reference>
<evidence type="ECO:0000259" key="19">
    <source>
        <dbReference type="PROSITE" id="PS50097"/>
    </source>
</evidence>
<dbReference type="InterPro" id="IPR028544">
    <property type="entry name" value="CASC3"/>
</dbReference>
<feature type="domain" description="BTB" evidence="19">
    <location>
        <begin position="161"/>
        <end position="222"/>
    </location>
</feature>
<dbReference type="Proteomes" id="UP001175271">
    <property type="component" value="Unassembled WGS sequence"/>
</dbReference>
<dbReference type="GO" id="GO:0000184">
    <property type="term" value="P:nuclear-transcribed mRNA catabolic process, nonsense-mediated decay"/>
    <property type="evidence" value="ECO:0007669"/>
    <property type="project" value="UniProtKB-KW"/>
</dbReference>
<dbReference type="InterPro" id="IPR000210">
    <property type="entry name" value="BTB/POZ_dom"/>
</dbReference>
<dbReference type="PROSITE" id="PS50097">
    <property type="entry name" value="BTB"/>
    <property type="match status" value="1"/>
</dbReference>
<organism evidence="20 21">
    <name type="scientific">Steinernema hermaphroditum</name>
    <dbReference type="NCBI Taxonomy" id="289476"/>
    <lineage>
        <taxon>Eukaryota</taxon>
        <taxon>Metazoa</taxon>
        <taxon>Ecdysozoa</taxon>
        <taxon>Nematoda</taxon>
        <taxon>Chromadorea</taxon>
        <taxon>Rhabditida</taxon>
        <taxon>Tylenchina</taxon>
        <taxon>Panagrolaimomorpha</taxon>
        <taxon>Strongyloidoidea</taxon>
        <taxon>Steinernematidae</taxon>
        <taxon>Steinernema</taxon>
    </lineage>
</organism>
<evidence type="ECO:0000256" key="5">
    <source>
        <dbReference type="ARBA" id="ARBA00009548"/>
    </source>
</evidence>
<dbReference type="SMART" id="SM01044">
    <property type="entry name" value="Btz"/>
    <property type="match status" value="1"/>
</dbReference>
<evidence type="ECO:0000256" key="8">
    <source>
        <dbReference type="ARBA" id="ARBA00022490"/>
    </source>
</evidence>
<dbReference type="GO" id="GO:0048471">
    <property type="term" value="C:perinuclear region of cytoplasm"/>
    <property type="evidence" value="ECO:0007669"/>
    <property type="project" value="UniProtKB-SubCell"/>
</dbReference>
<evidence type="ECO:0000256" key="16">
    <source>
        <dbReference type="ARBA" id="ARBA00023242"/>
    </source>
</evidence>
<feature type="region of interest" description="Disordered" evidence="18">
    <location>
        <begin position="285"/>
        <end position="799"/>
    </location>
</feature>
<protein>
    <recommendedName>
        <fullName evidence="6">Protein CASC3</fullName>
    </recommendedName>
</protein>
<evidence type="ECO:0000256" key="9">
    <source>
        <dbReference type="ARBA" id="ARBA00022664"/>
    </source>
</evidence>
<proteinExistence type="inferred from homology"/>
<evidence type="ECO:0000256" key="3">
    <source>
        <dbReference type="ARBA" id="ARBA00004324"/>
    </source>
</evidence>
<dbReference type="InterPro" id="IPR018545">
    <property type="entry name" value="Btz_dom"/>
</dbReference>
<evidence type="ECO:0000256" key="15">
    <source>
        <dbReference type="ARBA" id="ARBA00023187"/>
    </source>
</evidence>
<evidence type="ECO:0000256" key="11">
    <source>
        <dbReference type="ARBA" id="ARBA00022816"/>
    </source>
</evidence>
<keyword evidence="15" id="KW-0508">mRNA splicing</keyword>
<name>A0AA39IU18_9BILA</name>
<dbReference type="CDD" id="cd18186">
    <property type="entry name" value="BTB_POZ_ZBTB_KLHL-like"/>
    <property type="match status" value="1"/>
</dbReference>
<keyword evidence="17" id="KW-0966">Cell projection</keyword>
<feature type="compositionally biased region" description="Basic and acidic residues" evidence="18">
    <location>
        <begin position="398"/>
        <end position="419"/>
    </location>
</feature>
<feature type="compositionally biased region" description="Low complexity" evidence="18">
    <location>
        <begin position="321"/>
        <end position="353"/>
    </location>
</feature>
<keyword evidence="13" id="KW-0694">RNA-binding</keyword>
<evidence type="ECO:0000256" key="6">
    <source>
        <dbReference type="ARBA" id="ARBA00019964"/>
    </source>
</evidence>
<dbReference type="Gene3D" id="3.30.710.10">
    <property type="entry name" value="Potassium Channel Kv1.1, Chain A"/>
    <property type="match status" value="1"/>
</dbReference>
<dbReference type="PANTHER" id="PTHR13434">
    <property type="entry name" value="PROTEIN CASC3"/>
    <property type="match status" value="1"/>
</dbReference>
<evidence type="ECO:0000256" key="4">
    <source>
        <dbReference type="ARBA" id="ARBA00004556"/>
    </source>
</evidence>
<feature type="compositionally biased region" description="Basic residues" evidence="18">
    <location>
        <begin position="518"/>
        <end position="530"/>
    </location>
</feature>
<dbReference type="GO" id="GO:0016607">
    <property type="term" value="C:nuclear speck"/>
    <property type="evidence" value="ECO:0007669"/>
    <property type="project" value="UniProtKB-SubCell"/>
</dbReference>
<evidence type="ECO:0000256" key="13">
    <source>
        <dbReference type="ARBA" id="ARBA00022884"/>
    </source>
</evidence>
<dbReference type="GO" id="GO:0035145">
    <property type="term" value="C:exon-exon junction complex"/>
    <property type="evidence" value="ECO:0007669"/>
    <property type="project" value="InterPro"/>
</dbReference>
<gene>
    <name evidence="20" type="ORF">QR680_011232</name>
</gene>
<comment type="subcellular location">
    <subcellularLocation>
        <location evidence="2">Cell projection</location>
        <location evidence="2">Dendrite</location>
    </subcellularLocation>
    <subcellularLocation>
        <location evidence="1">Cytoplasm</location>
        <location evidence="1">Stress granule</location>
    </subcellularLocation>
    <subcellularLocation>
        <location evidence="4">Cytoplasm</location>
        <location evidence="4">Perinuclear region</location>
    </subcellularLocation>
    <subcellularLocation>
        <location evidence="3">Nucleus speckle</location>
    </subcellularLocation>
</comment>
<feature type="compositionally biased region" description="Acidic residues" evidence="18">
    <location>
        <begin position="420"/>
        <end position="435"/>
    </location>
</feature>
<dbReference type="GO" id="GO:0005681">
    <property type="term" value="C:spliceosomal complex"/>
    <property type="evidence" value="ECO:0007669"/>
    <property type="project" value="UniProtKB-KW"/>
</dbReference>
<evidence type="ECO:0000256" key="14">
    <source>
        <dbReference type="ARBA" id="ARBA00023161"/>
    </source>
</evidence>
<dbReference type="AlphaFoldDB" id="A0AA39IU18"/>
<dbReference type="GO" id="GO:0003729">
    <property type="term" value="F:mRNA binding"/>
    <property type="evidence" value="ECO:0007669"/>
    <property type="project" value="InterPro"/>
</dbReference>
<dbReference type="InterPro" id="IPR011333">
    <property type="entry name" value="SKP1/BTB/POZ_sf"/>
</dbReference>
<sequence>MTSSVLKYDVGDVLTFNWDFSNTNRAKVRNGYWKSRLKYGLYWKLFAGGADFGKKSRLNMALEIEGDRKKTQLWNVDLKTELRIYDREGTVIIQKRRSKENYQNTFDRKTWKVHCGKHFSEVSCVEVTLRIINPSLLHEKRATCTFFNIDIIDLSQKPQGERVKIGIDWRTLYVDKQVLCSQCKVFDQMLKSEFIEKRENFIDCSHIGYDVFIEFLNYLYFGHGVNMKTYLNLFELAHMYECDELQQKCTSWARESKRPIPVFDKLYIEDRSEHFANVSTIAKKMADEEKKPTEDVPKEATPESTTPAPSVEASEESTPCDPSSTEAPASDASEPSAESSEPAKPESSSEEPAPVVPAPESPSADAPVPDAPEVSAEKPSEPSAKAPEGDNPDAESSEVEKLAEEVVEKVDISEQKETGEEGEEENGDKDEDEIETSPAYIPKSGNFYQHDSRNGDAEGDDDDTLDDKKPKSRADGAWSHDRFNEKYQRPKTSQEIISKYGFDIRRNGETEDEDKPAKKSPKTAVPKKTRAVPAPPRGIAARRGVSTTKRILPGAQRPHRERATSQQYEEPTRVPPVERTTATRPYGRGGVAVGRGSTGPNASGRGGTTANGRGGAVVNGRGGTVVNGRGGTVVNGRGGTVVNARGGTVINGRGGSTASGRQQQDGEDSRPAQTYNHTRSFVNSKRGRGAVGVREPHKRFPNANAQSFNGPPMRGRGGHGRGGYSSNGRGRGGGMHRVQDFQGGYQMSGRSQQSYASHPRQPTDIVYFDPNQQVHSQREAPQPREKKRLEIVSPEQSQS</sequence>
<dbReference type="SUPFAM" id="SSF54695">
    <property type="entry name" value="POZ domain"/>
    <property type="match status" value="1"/>
</dbReference>
<keyword evidence="12" id="KW-0810">Translation regulation</keyword>
<dbReference type="GO" id="GO:0006397">
    <property type="term" value="P:mRNA processing"/>
    <property type="evidence" value="ECO:0007669"/>
    <property type="project" value="UniProtKB-KW"/>
</dbReference>
<dbReference type="EMBL" id="JAUCMV010000001">
    <property type="protein sequence ID" value="KAK0429174.1"/>
    <property type="molecule type" value="Genomic_DNA"/>
</dbReference>
<evidence type="ECO:0000256" key="17">
    <source>
        <dbReference type="ARBA" id="ARBA00023273"/>
    </source>
</evidence>
<feature type="compositionally biased region" description="Gly residues" evidence="18">
    <location>
        <begin position="604"/>
        <end position="639"/>
    </location>
</feature>
<evidence type="ECO:0000256" key="7">
    <source>
        <dbReference type="ARBA" id="ARBA00022448"/>
    </source>
</evidence>
<feature type="compositionally biased region" description="Basic and acidic residues" evidence="18">
    <location>
        <begin position="466"/>
        <end position="488"/>
    </location>
</feature>
<evidence type="ECO:0000256" key="12">
    <source>
        <dbReference type="ARBA" id="ARBA00022845"/>
    </source>
</evidence>
<dbReference type="GO" id="GO:0030425">
    <property type="term" value="C:dendrite"/>
    <property type="evidence" value="ECO:0007669"/>
    <property type="project" value="UniProtKB-SubCell"/>
</dbReference>
<keyword evidence="21" id="KW-1185">Reference proteome</keyword>
<keyword evidence="8" id="KW-0963">Cytoplasm</keyword>
<evidence type="ECO:0000256" key="10">
    <source>
        <dbReference type="ARBA" id="ARBA00022728"/>
    </source>
</evidence>
<dbReference type="GO" id="GO:0008380">
    <property type="term" value="P:RNA splicing"/>
    <property type="evidence" value="ECO:0007669"/>
    <property type="project" value="UniProtKB-KW"/>
</dbReference>
<evidence type="ECO:0000313" key="20">
    <source>
        <dbReference type="EMBL" id="KAK0429174.1"/>
    </source>
</evidence>